<keyword evidence="4" id="KW-0732">Signal</keyword>
<evidence type="ECO:0000256" key="4">
    <source>
        <dbReference type="ARBA" id="ARBA00022729"/>
    </source>
</evidence>
<dbReference type="PANTHER" id="PTHR43649">
    <property type="entry name" value="ARABINOSE-BINDING PROTEIN-RELATED"/>
    <property type="match status" value="1"/>
</dbReference>
<comment type="subcellular location">
    <subcellularLocation>
        <location evidence="1">Cell envelope</location>
    </subcellularLocation>
</comment>
<accession>A0ABW2TIE4</accession>
<dbReference type="Gene3D" id="3.40.190.10">
    <property type="entry name" value="Periplasmic binding protein-like II"/>
    <property type="match status" value="2"/>
</dbReference>
<keyword evidence="6" id="KW-1185">Reference proteome</keyword>
<dbReference type="InterPro" id="IPR050490">
    <property type="entry name" value="Bact_solute-bd_prot1"/>
</dbReference>
<dbReference type="EMBL" id="JBHTEY010000004">
    <property type="protein sequence ID" value="MFC7613490.1"/>
    <property type="molecule type" value="Genomic_DNA"/>
</dbReference>
<sequence length="472" mass="52715">MTSEIDIEVWVPDLRFPGWMDRWHQQAAEFSRLHPEYKVTVTGLDFFTFPQYVTEQAALGNKPAVAEYYFYASHVARDTVDADGKPLFVSISEAVGERTEFLGEPSVLHDLHPAFRDYYTLNGDLDSLPSVGTTSLLYGNRELLDRAGVDGLPETWAEVDEACRKVAALTDGPSHAITWSNHGTFVQQAMAAQGGYFVNNRNGRDGRATTIDLVSKEMTAWVEWWNRLHKDGHFLYTGKIPDWAGTMEAYRDQRVAIRISSSNDVNYMAHAAKIGGFTMDVGIMPYNDEVPYVGNAVAGTSMWLVDGLDEATKEGALAFLMWMHNPTNAAQRHKDNSFVPITKSSYDLLQDEGWFDAHPYHSITYDHVIEYPPQVTGRTGYPPSEGALFGDFAGAQDIMVHAMGDVLARGADPFDRFVKATQDAQKLLDDYNEWVSTTARGPVPNSSHGVEYWTDVEPYTAQDLENVVPLNS</sequence>
<keyword evidence="3" id="KW-0813">Transport</keyword>
<name>A0ABW2TIE4_9PSEU</name>
<gene>
    <name evidence="5" type="ORF">ACFQV2_07625</name>
</gene>
<dbReference type="InterPro" id="IPR006059">
    <property type="entry name" value="SBP"/>
</dbReference>
<reference evidence="6" key="1">
    <citation type="journal article" date="2019" name="Int. J. Syst. Evol. Microbiol.">
        <title>The Global Catalogue of Microorganisms (GCM) 10K type strain sequencing project: providing services to taxonomists for standard genome sequencing and annotation.</title>
        <authorList>
            <consortium name="The Broad Institute Genomics Platform"/>
            <consortium name="The Broad Institute Genome Sequencing Center for Infectious Disease"/>
            <person name="Wu L."/>
            <person name="Ma J."/>
        </authorList>
    </citation>
    <scope>NUCLEOTIDE SEQUENCE [LARGE SCALE GENOMIC DNA]</scope>
    <source>
        <strain evidence="6">JCM 17695</strain>
    </source>
</reference>
<comment type="caution">
    <text evidence="5">The sequence shown here is derived from an EMBL/GenBank/DDBJ whole genome shotgun (WGS) entry which is preliminary data.</text>
</comment>
<evidence type="ECO:0000256" key="2">
    <source>
        <dbReference type="ARBA" id="ARBA00008520"/>
    </source>
</evidence>
<evidence type="ECO:0000256" key="1">
    <source>
        <dbReference type="ARBA" id="ARBA00004196"/>
    </source>
</evidence>
<evidence type="ECO:0000256" key="3">
    <source>
        <dbReference type="ARBA" id="ARBA00022448"/>
    </source>
</evidence>
<evidence type="ECO:0000313" key="6">
    <source>
        <dbReference type="Proteomes" id="UP001596512"/>
    </source>
</evidence>
<protein>
    <submittedName>
        <fullName evidence="5">Extracellular solute-binding protein</fullName>
    </submittedName>
</protein>
<evidence type="ECO:0000313" key="5">
    <source>
        <dbReference type="EMBL" id="MFC7613490.1"/>
    </source>
</evidence>
<proteinExistence type="inferred from homology"/>
<organism evidence="5 6">
    <name type="scientific">Actinokineospora soli</name>
    <dbReference type="NCBI Taxonomy" id="1048753"/>
    <lineage>
        <taxon>Bacteria</taxon>
        <taxon>Bacillati</taxon>
        <taxon>Actinomycetota</taxon>
        <taxon>Actinomycetes</taxon>
        <taxon>Pseudonocardiales</taxon>
        <taxon>Pseudonocardiaceae</taxon>
        <taxon>Actinokineospora</taxon>
    </lineage>
</organism>
<dbReference type="SUPFAM" id="SSF53850">
    <property type="entry name" value="Periplasmic binding protein-like II"/>
    <property type="match status" value="1"/>
</dbReference>
<dbReference type="Pfam" id="PF13416">
    <property type="entry name" value="SBP_bac_8"/>
    <property type="match status" value="1"/>
</dbReference>
<comment type="similarity">
    <text evidence="2">Belongs to the bacterial solute-binding protein 1 family.</text>
</comment>
<dbReference type="PANTHER" id="PTHR43649:SF31">
    <property type="entry name" value="SN-GLYCEROL-3-PHOSPHATE-BINDING PERIPLASMIC PROTEIN UGPB"/>
    <property type="match status" value="1"/>
</dbReference>
<dbReference type="Proteomes" id="UP001596512">
    <property type="component" value="Unassembled WGS sequence"/>
</dbReference>